<dbReference type="GO" id="GO:0003676">
    <property type="term" value="F:nucleic acid binding"/>
    <property type="evidence" value="ECO:0007669"/>
    <property type="project" value="InterPro"/>
</dbReference>
<accession>A0A3P8RH82</accession>
<dbReference type="Gene3D" id="3.30.420.10">
    <property type="entry name" value="Ribonuclease H-like superfamily/Ribonuclease H"/>
    <property type="match status" value="1"/>
</dbReference>
<evidence type="ECO:0000313" key="1">
    <source>
        <dbReference type="Ensembl" id="ENSACLP00000040457.2"/>
    </source>
</evidence>
<dbReference type="Ensembl" id="ENSACLT00000041409.2">
    <property type="protein sequence ID" value="ENSACLP00000040457.2"/>
    <property type="gene ID" value="ENSACLG00000027252.2"/>
</dbReference>
<sequence>TYPTPKMSQSTVLHGWILTRSQLELQHAKRRNGIIWNFLYDPEGYGTKKSSGRPQKISPALSWRIQYTICQDAERSLTQIKAVTGFDCSPITIRRHLWKKVLFSEEKRNVTLMVQILPEMFSTCHSGGGAIKVWGAFSFGGSLELQDVQVHQTAAGYVQMLQRASLMTEGPHLCGNNWVFQQDNATVHNNNITLLDHPACSPDLNQIENLWGWMARKVYKNGQQSCSRLHHLEKCSHSPIGNACIKHAATISVELLITGTLKLTDL</sequence>
<evidence type="ECO:0008006" key="3">
    <source>
        <dbReference type="Google" id="ProtNLM"/>
    </source>
</evidence>
<reference evidence="1" key="3">
    <citation type="submission" date="2025-09" db="UniProtKB">
        <authorList>
            <consortium name="Ensembl"/>
        </authorList>
    </citation>
    <scope>IDENTIFICATION</scope>
</reference>
<organism evidence="1 2">
    <name type="scientific">Astatotilapia calliptera</name>
    <name type="common">Eastern happy</name>
    <name type="synonym">Chromis callipterus</name>
    <dbReference type="NCBI Taxonomy" id="8154"/>
    <lineage>
        <taxon>Eukaryota</taxon>
        <taxon>Metazoa</taxon>
        <taxon>Chordata</taxon>
        <taxon>Craniata</taxon>
        <taxon>Vertebrata</taxon>
        <taxon>Euteleostomi</taxon>
        <taxon>Actinopterygii</taxon>
        <taxon>Neopterygii</taxon>
        <taxon>Teleostei</taxon>
        <taxon>Neoteleostei</taxon>
        <taxon>Acanthomorphata</taxon>
        <taxon>Ovalentaria</taxon>
        <taxon>Cichlomorphae</taxon>
        <taxon>Cichliformes</taxon>
        <taxon>Cichlidae</taxon>
        <taxon>African cichlids</taxon>
        <taxon>Pseudocrenilabrinae</taxon>
        <taxon>Haplochromini</taxon>
        <taxon>Astatotilapia</taxon>
    </lineage>
</organism>
<reference evidence="1" key="2">
    <citation type="submission" date="2025-08" db="UniProtKB">
        <authorList>
            <consortium name="Ensembl"/>
        </authorList>
    </citation>
    <scope>IDENTIFICATION</scope>
</reference>
<evidence type="ECO:0000313" key="2">
    <source>
        <dbReference type="Proteomes" id="UP000265100"/>
    </source>
</evidence>
<proteinExistence type="predicted"/>
<dbReference type="InterPro" id="IPR036397">
    <property type="entry name" value="RNaseH_sf"/>
</dbReference>
<protein>
    <recommendedName>
        <fullName evidence="3">Tc1-like transposase DDE domain-containing protein</fullName>
    </recommendedName>
</protein>
<name>A0A3P8RH82_ASTCA</name>
<gene>
    <name evidence="1" type="primary">RS1</name>
</gene>
<dbReference type="Proteomes" id="UP000265100">
    <property type="component" value="Chromosome 23"/>
</dbReference>
<dbReference type="STRING" id="8154.ENSACLP00000040457"/>
<dbReference type="OMA" id="TTCRINS"/>
<dbReference type="AlphaFoldDB" id="A0A3P8RH82"/>
<keyword evidence="2" id="KW-1185">Reference proteome</keyword>
<dbReference type="GeneTree" id="ENSGT00940000168014"/>
<reference evidence="1" key="1">
    <citation type="submission" date="2018-05" db="EMBL/GenBank/DDBJ databases">
        <authorList>
            <person name="Datahose"/>
        </authorList>
    </citation>
    <scope>NUCLEOTIDE SEQUENCE</scope>
</reference>